<sequence>MGYRRVFNVSAFVPKGLCYVADDITVSAASRLAQYMKLIEQPFVVIPPHFRFDGIDGDIPSLLAEARAVLQQLDGRYAHSSNLQYFGPIAPKLQLCTSQVIVGKVSERVLALLWLPHVARSLCSTPSDGNDRRISQCELSSKLCLRFKQSRLVQEVALQYLLGASIVGPHANRSLIVETRRSNQTSSCALAASHCQSRFLWGPRPSQTMAGVTPFGAAPGAGWHVDTSKGPRIKSLMYLSPVESELDAAFTMAVDYNHKVLKKLRCAEAGSRQCAWPSCARAIRQGNRFNDADIHRLFEWPGSKKPLAVEIYGPPGTILIFDGMNLHRAKVSVRNVSRFSITNYHDLPLSEGQERKGTQLLKADPQEADRLGACLLDARRPGFSHFQSPINTRESLEREAKAKMTSACDYRARLCGTVADGLVGVRFWCAGAANSSLQPQGGTTRSRMKNY</sequence>
<reference evidence="1" key="1">
    <citation type="submission" date="2021-01" db="EMBL/GenBank/DDBJ databases">
        <authorList>
            <person name="Corre E."/>
            <person name="Pelletier E."/>
            <person name="Niang G."/>
            <person name="Scheremetjew M."/>
            <person name="Finn R."/>
            <person name="Kale V."/>
            <person name="Holt S."/>
            <person name="Cochrane G."/>
            <person name="Meng A."/>
            <person name="Brown T."/>
            <person name="Cohen L."/>
        </authorList>
    </citation>
    <scope>NUCLEOTIDE SEQUENCE</scope>
    <source>
        <strain evidence="1">CCMP281</strain>
    </source>
</reference>
<accession>A0A7S3AVI8</accession>
<dbReference type="AlphaFoldDB" id="A0A7S3AVI8"/>
<organism evidence="1">
    <name type="scientific">Haptolina ericina</name>
    <dbReference type="NCBI Taxonomy" id="156174"/>
    <lineage>
        <taxon>Eukaryota</taxon>
        <taxon>Haptista</taxon>
        <taxon>Haptophyta</taxon>
        <taxon>Prymnesiophyceae</taxon>
        <taxon>Prymnesiales</taxon>
        <taxon>Prymnesiaceae</taxon>
        <taxon>Haptolina</taxon>
    </lineage>
</organism>
<name>A0A7S3AVI8_9EUKA</name>
<protein>
    <submittedName>
        <fullName evidence="1">Uncharacterized protein</fullName>
    </submittedName>
</protein>
<gene>
    <name evidence="1" type="ORF">HERI1096_LOCUS17211</name>
</gene>
<proteinExistence type="predicted"/>
<evidence type="ECO:0000313" key="1">
    <source>
        <dbReference type="EMBL" id="CAE0116526.1"/>
    </source>
</evidence>
<dbReference type="EMBL" id="HBHX01030894">
    <property type="protein sequence ID" value="CAE0116526.1"/>
    <property type="molecule type" value="Transcribed_RNA"/>
</dbReference>